<dbReference type="EMBL" id="JAWRVI010000003">
    <property type="protein sequence ID" value="KAK4094753.1"/>
    <property type="molecule type" value="Genomic_DNA"/>
</dbReference>
<protein>
    <submittedName>
        <fullName evidence="2">Uncharacterized protein</fullName>
    </submittedName>
</protein>
<dbReference type="Proteomes" id="UP001287286">
    <property type="component" value="Unassembled WGS sequence"/>
</dbReference>
<name>A0ABR0CEA1_PURLI</name>
<comment type="caution">
    <text evidence="2">The sequence shown here is derived from an EMBL/GenBank/DDBJ whole genome shotgun (WGS) entry which is preliminary data.</text>
</comment>
<reference evidence="2 3" key="1">
    <citation type="journal article" date="2024" name="Microbiol. Resour. Announc.">
        <title>Genome annotations for the ascomycete fungi Trichoderma harzianum, Trichoderma aggressivum, and Purpureocillium lilacinum.</title>
        <authorList>
            <person name="Beijen E.P.W."/>
            <person name="Ohm R.A."/>
        </authorList>
    </citation>
    <scope>NUCLEOTIDE SEQUENCE [LARGE SCALE GENOMIC DNA]</scope>
    <source>
        <strain evidence="2 3">CBS 150709</strain>
    </source>
</reference>
<feature type="region of interest" description="Disordered" evidence="1">
    <location>
        <begin position="168"/>
        <end position="202"/>
    </location>
</feature>
<gene>
    <name evidence="2" type="ORF">Purlil1_1358</name>
</gene>
<evidence type="ECO:0000256" key="1">
    <source>
        <dbReference type="SAM" id="MobiDB-lite"/>
    </source>
</evidence>
<evidence type="ECO:0000313" key="3">
    <source>
        <dbReference type="Proteomes" id="UP001287286"/>
    </source>
</evidence>
<feature type="compositionally biased region" description="Basic and acidic residues" evidence="1">
    <location>
        <begin position="104"/>
        <end position="133"/>
    </location>
</feature>
<keyword evidence="3" id="KW-1185">Reference proteome</keyword>
<feature type="region of interest" description="Disordered" evidence="1">
    <location>
        <begin position="104"/>
        <end position="135"/>
    </location>
</feature>
<sequence length="326" mass="35712">MRGRAPALQGRRGRRWPACCMRETSRFGLADLHQPVSQLLESWVALACGARSARRPPRSVRCARGMMSGIARWEGVRVLTEGWTGMDRSRSFSGGRLRARVGDGRYTMDQERGGKREGGSRGHGDESEIKRATTAEQWASYRRGIPEQRGLPGVSLCILGCGRATAESRAQTVGQRRHQTPNSDETRRELPTGRFPLQSRSGSGADLCNADLIARWGAHLQGGLASLSEPPEPSIAASKAGVYTQPTSGARASRVLPRWTAEFDMITYGSTMQATAKDTPGTWTIRRSRCRGARSRPAGGPPSSPPQWRRRPGVARYGEQAFQARQ</sequence>
<feature type="region of interest" description="Disordered" evidence="1">
    <location>
        <begin position="287"/>
        <end position="326"/>
    </location>
</feature>
<proteinExistence type="predicted"/>
<evidence type="ECO:0000313" key="2">
    <source>
        <dbReference type="EMBL" id="KAK4094753.1"/>
    </source>
</evidence>
<organism evidence="2 3">
    <name type="scientific">Purpureocillium lilacinum</name>
    <name type="common">Paecilomyces lilacinus</name>
    <dbReference type="NCBI Taxonomy" id="33203"/>
    <lineage>
        <taxon>Eukaryota</taxon>
        <taxon>Fungi</taxon>
        <taxon>Dikarya</taxon>
        <taxon>Ascomycota</taxon>
        <taxon>Pezizomycotina</taxon>
        <taxon>Sordariomycetes</taxon>
        <taxon>Hypocreomycetidae</taxon>
        <taxon>Hypocreales</taxon>
        <taxon>Ophiocordycipitaceae</taxon>
        <taxon>Purpureocillium</taxon>
    </lineage>
</organism>
<accession>A0ABR0CEA1</accession>